<dbReference type="EMBL" id="CP072793">
    <property type="protein sequence ID" value="QTR53223.1"/>
    <property type="molecule type" value="Genomic_DNA"/>
</dbReference>
<dbReference type="InterPro" id="IPR023753">
    <property type="entry name" value="FAD/NAD-binding_dom"/>
</dbReference>
<dbReference type="AlphaFoldDB" id="A0A975IH36"/>
<keyword evidence="4" id="KW-0274">FAD</keyword>
<name>A0A975IH36_9GAMM</name>
<dbReference type="PROSITE" id="PS50206">
    <property type="entry name" value="RHODANESE_3"/>
    <property type="match status" value="2"/>
</dbReference>
<dbReference type="InterPro" id="IPR001763">
    <property type="entry name" value="Rhodanese-like_dom"/>
</dbReference>
<dbReference type="Pfam" id="PF02852">
    <property type="entry name" value="Pyr_redox_dim"/>
    <property type="match status" value="1"/>
</dbReference>
<dbReference type="PRINTS" id="PR00411">
    <property type="entry name" value="PNDRDTASEI"/>
</dbReference>
<dbReference type="Proteomes" id="UP000672009">
    <property type="component" value="Chromosome"/>
</dbReference>
<evidence type="ECO:0000259" key="7">
    <source>
        <dbReference type="PROSITE" id="PS50042"/>
    </source>
</evidence>
<evidence type="ECO:0000256" key="4">
    <source>
        <dbReference type="ARBA" id="ARBA00022827"/>
    </source>
</evidence>
<dbReference type="SUPFAM" id="SSF51905">
    <property type="entry name" value="FAD/NAD(P)-binding domain"/>
    <property type="match status" value="1"/>
</dbReference>
<dbReference type="SUPFAM" id="SSF51206">
    <property type="entry name" value="cAMP-binding domain-like"/>
    <property type="match status" value="1"/>
</dbReference>
<accession>A0A975IH36</accession>
<dbReference type="InterPro" id="IPR004099">
    <property type="entry name" value="Pyr_nucl-diS_OxRdtase_dimer"/>
</dbReference>
<evidence type="ECO:0000256" key="1">
    <source>
        <dbReference type="ARBA" id="ARBA00001974"/>
    </source>
</evidence>
<dbReference type="InterPro" id="IPR018490">
    <property type="entry name" value="cNMP-bd_dom_sf"/>
</dbReference>
<keyword evidence="3" id="KW-0285">Flavoprotein</keyword>
<dbReference type="KEGG" id="tun:J9260_16205"/>
<evidence type="ECO:0000313" key="9">
    <source>
        <dbReference type="EMBL" id="QTR53223.1"/>
    </source>
</evidence>
<protein>
    <submittedName>
        <fullName evidence="9">FAD-dependent oxidoreductase</fullName>
    </submittedName>
</protein>
<dbReference type="InterPro" id="IPR000595">
    <property type="entry name" value="cNMP-bd_dom"/>
</dbReference>
<dbReference type="CDD" id="cd00038">
    <property type="entry name" value="CAP_ED"/>
    <property type="match status" value="1"/>
</dbReference>
<dbReference type="PANTHER" id="PTHR43429">
    <property type="entry name" value="PYRIDINE NUCLEOTIDE-DISULFIDE OXIDOREDUCTASE DOMAIN-CONTAINING"/>
    <property type="match status" value="1"/>
</dbReference>
<dbReference type="PRINTS" id="PR00368">
    <property type="entry name" value="FADPNR"/>
</dbReference>
<proteinExistence type="inferred from homology"/>
<dbReference type="PROSITE" id="PS50042">
    <property type="entry name" value="CNMP_BINDING_3"/>
    <property type="match status" value="1"/>
</dbReference>
<dbReference type="InterPro" id="IPR050260">
    <property type="entry name" value="FAD-bd_OxRdtase"/>
</dbReference>
<dbReference type="InterPro" id="IPR016156">
    <property type="entry name" value="FAD/NAD-linked_Rdtase_dimer_sf"/>
</dbReference>
<dbReference type="SMART" id="SM00450">
    <property type="entry name" value="RHOD"/>
    <property type="match status" value="2"/>
</dbReference>
<comment type="similarity">
    <text evidence="2">Belongs to the class-III pyridine nucleotide-disulfide oxidoreductase family.</text>
</comment>
<evidence type="ECO:0000313" key="10">
    <source>
        <dbReference type="Proteomes" id="UP000672009"/>
    </source>
</evidence>
<comment type="cofactor">
    <cofactor evidence="1">
        <name>FAD</name>
        <dbReference type="ChEBI" id="CHEBI:57692"/>
    </cofactor>
</comment>
<feature type="domain" description="Rhodanese" evidence="8">
    <location>
        <begin position="484"/>
        <end position="571"/>
    </location>
</feature>
<dbReference type="RefSeq" id="WP_210218749.1">
    <property type="nucleotide sequence ID" value="NZ_CP072793.1"/>
</dbReference>
<dbReference type="Pfam" id="PF00581">
    <property type="entry name" value="Rhodanese"/>
    <property type="match status" value="2"/>
</dbReference>
<dbReference type="Gene3D" id="2.60.120.10">
    <property type="entry name" value="Jelly Rolls"/>
    <property type="match status" value="1"/>
</dbReference>
<keyword evidence="10" id="KW-1185">Reference proteome</keyword>
<dbReference type="Gene3D" id="3.50.50.60">
    <property type="entry name" value="FAD/NAD(P)-binding domain"/>
    <property type="match status" value="2"/>
</dbReference>
<dbReference type="SUPFAM" id="SSF55424">
    <property type="entry name" value="FAD/NAD-linked reductases, dimerisation (C-terminal) domain"/>
    <property type="match status" value="1"/>
</dbReference>
<dbReference type="SUPFAM" id="SSF52821">
    <property type="entry name" value="Rhodanese/Cell cycle control phosphatase"/>
    <property type="match status" value="2"/>
</dbReference>
<dbReference type="InterPro" id="IPR036873">
    <property type="entry name" value="Rhodanese-like_dom_sf"/>
</dbReference>
<dbReference type="InterPro" id="IPR036188">
    <property type="entry name" value="FAD/NAD-bd_sf"/>
</dbReference>
<evidence type="ECO:0000259" key="8">
    <source>
        <dbReference type="PROSITE" id="PS50206"/>
    </source>
</evidence>
<organism evidence="9 10">
    <name type="scientific">Thiothrix unzii</name>
    <dbReference type="NCBI Taxonomy" id="111769"/>
    <lineage>
        <taxon>Bacteria</taxon>
        <taxon>Pseudomonadati</taxon>
        <taxon>Pseudomonadota</taxon>
        <taxon>Gammaproteobacteria</taxon>
        <taxon>Thiotrichales</taxon>
        <taxon>Thiotrichaceae</taxon>
        <taxon>Thiothrix</taxon>
    </lineage>
</organism>
<feature type="domain" description="Rhodanese" evidence="8">
    <location>
        <begin position="734"/>
        <end position="818"/>
    </location>
</feature>
<dbReference type="Pfam" id="PF00027">
    <property type="entry name" value="cNMP_binding"/>
    <property type="match status" value="1"/>
</dbReference>
<dbReference type="CDD" id="cd00158">
    <property type="entry name" value="RHOD"/>
    <property type="match status" value="1"/>
</dbReference>
<dbReference type="Gene3D" id="3.40.250.10">
    <property type="entry name" value="Rhodanese-like domain"/>
    <property type="match status" value="2"/>
</dbReference>
<dbReference type="PANTHER" id="PTHR43429:SF1">
    <property type="entry name" value="NAD(P)H SULFUR OXIDOREDUCTASE (COA-DEPENDENT)"/>
    <property type="match status" value="1"/>
</dbReference>
<reference evidence="9" key="1">
    <citation type="submission" date="2021-04" db="EMBL/GenBank/DDBJ databases">
        <title>Genomics, taxonomy and metabolism of representatives of sulfur bacteria of the genus Thiothrix: Thiothrix fructosivorans QT, Thiothrix unzii A1T and three new species, Thiothrix subterranea sp. nov., Thiothrix litoralis sp. nov. and 'Candidatus Thiothrix anitrata' sp. nov.</title>
        <authorList>
            <person name="Ravin N.V."/>
            <person name="Smolyakov D."/>
            <person name="Rudenko T.S."/>
            <person name="Mardanov A.V."/>
            <person name="Beletsky A.V."/>
            <person name="Markov N.D."/>
            <person name="Fomenkov A.I."/>
            <person name="Roberts R.J."/>
            <person name="Karnachuk O.V."/>
            <person name="Novikov A."/>
            <person name="Grabovich M.Y."/>
        </authorList>
    </citation>
    <scope>NUCLEOTIDE SEQUENCE</scope>
    <source>
        <strain evidence="9">A1</strain>
    </source>
</reference>
<dbReference type="GO" id="GO:0016491">
    <property type="term" value="F:oxidoreductase activity"/>
    <property type="evidence" value="ECO:0007669"/>
    <property type="project" value="UniProtKB-KW"/>
</dbReference>
<dbReference type="InterPro" id="IPR014710">
    <property type="entry name" value="RmlC-like_jellyroll"/>
</dbReference>
<sequence length="822" mass="90616">MTVINTNKSHRIQGGSPMAEHNRRIIIIGGVAGGASCATRLRRHNETIDIILLERGPYVSFANCGLPYYIGGTIQDKNSLFLANVDLFKERFRIDARILAEVTKIDPATKTLTVLNHQDGTSYTESYDELVLAPGARPIRPDLPGIELAGIFSLRTVPDSQQIKDWIQNHRAKRAVVIGGGFIGLEMVENLIQLGIHTSLVERNLQVLPTLDQEMTIPLRTILQQHGVALYLGDGVTAFTQGKHGLNVHTESGKILVADLVILAIGVTPENKLAQDASLNLGLQGHILVDKNLRTSDPYIYAIGDCIEVRNVISGKKTALPLAGPANRQGRIVADMLVGRGRFFRGVQGTAICGLFGVTIASTGLNEKTLKQHNDMEYGVVYAHPNDHVSYYPGAKPIFIKLLFDKNDGRVLGAQAVGEAGIARRIDVIAMAIQMKATVFDLEEAELCYAPQYGAAKDAINVIGMIAANEMRGDLSITHWNEMGKTGSVVLDVREAHEVATRALPNAIHIPLNSLRQRQHELPKHQEIQVSCAVGARAYNAVRLLSNLGFRASLLSGGEKTWFNLDNCHTDKVACHAAREQMDFILSWEIMRENLPDNMDLSAELALLHNPKVFMNLPLENVAEAFRRMETITATANQEIMKQGEKGNYFYIIKEGLAEVWQQGLYDDTQQKVAELGIGDHFGEEALVTGGTRNASIKMVSDGVLLRLSREDFLELIRQPLVQEVEVDTAKVLIAQGHNILDVRYEEEYEEGHIPDAILIPLPELRSRLSELDNSKNYLTCCLSGKRSAVAAMILRQNGFQAFGLHNGLNTWTDTLESSYAN</sequence>
<evidence type="ECO:0000256" key="6">
    <source>
        <dbReference type="ARBA" id="ARBA00023284"/>
    </source>
</evidence>
<dbReference type="SMART" id="SM00100">
    <property type="entry name" value="cNMP"/>
    <property type="match status" value="1"/>
</dbReference>
<evidence type="ECO:0000256" key="3">
    <source>
        <dbReference type="ARBA" id="ARBA00022630"/>
    </source>
</evidence>
<feature type="domain" description="Cyclic nucleotide-binding" evidence="7">
    <location>
        <begin position="613"/>
        <end position="717"/>
    </location>
</feature>
<keyword evidence="5" id="KW-0560">Oxidoreductase</keyword>
<evidence type="ECO:0000256" key="5">
    <source>
        <dbReference type="ARBA" id="ARBA00023002"/>
    </source>
</evidence>
<gene>
    <name evidence="9" type="ORF">J9260_16205</name>
</gene>
<dbReference type="Pfam" id="PF07992">
    <property type="entry name" value="Pyr_redox_2"/>
    <property type="match status" value="1"/>
</dbReference>
<evidence type="ECO:0000256" key="2">
    <source>
        <dbReference type="ARBA" id="ARBA00009130"/>
    </source>
</evidence>
<keyword evidence="6" id="KW-0676">Redox-active center</keyword>